<comment type="caution">
    <text evidence="1">The sequence shown here is derived from an EMBL/GenBank/DDBJ whole genome shotgun (WGS) entry which is preliminary data.</text>
</comment>
<gene>
    <name evidence="1" type="ORF">CK203_042869</name>
</gene>
<sequence length="138" mass="15753">MKQQIINTKQGTSSVIEYYNSPKGLLTELDLYQNVEMESAADSKMMRDMLKMWHDYCNKLSEQRETLGFLRISGDWKGCCGIYFTSTPLFGPLVLSLLEEFHLVLFNSTGFRFVTQKFEIVGDAFVYSSCIVGCLVCL</sequence>
<dbReference type="AlphaFoldDB" id="A0A438HUI6"/>
<proteinExistence type="predicted"/>
<accession>A0A438HUI6</accession>
<protein>
    <submittedName>
        <fullName evidence="1">Uncharacterized protein</fullName>
    </submittedName>
</protein>
<dbReference type="Proteomes" id="UP000288805">
    <property type="component" value="Unassembled WGS sequence"/>
</dbReference>
<evidence type="ECO:0000313" key="1">
    <source>
        <dbReference type="EMBL" id="RVW88134.1"/>
    </source>
</evidence>
<name>A0A438HUI6_VITVI</name>
<organism evidence="1 2">
    <name type="scientific">Vitis vinifera</name>
    <name type="common">Grape</name>
    <dbReference type="NCBI Taxonomy" id="29760"/>
    <lineage>
        <taxon>Eukaryota</taxon>
        <taxon>Viridiplantae</taxon>
        <taxon>Streptophyta</taxon>
        <taxon>Embryophyta</taxon>
        <taxon>Tracheophyta</taxon>
        <taxon>Spermatophyta</taxon>
        <taxon>Magnoliopsida</taxon>
        <taxon>eudicotyledons</taxon>
        <taxon>Gunneridae</taxon>
        <taxon>Pentapetalae</taxon>
        <taxon>rosids</taxon>
        <taxon>Vitales</taxon>
        <taxon>Vitaceae</taxon>
        <taxon>Viteae</taxon>
        <taxon>Vitis</taxon>
    </lineage>
</organism>
<reference evidence="1 2" key="1">
    <citation type="journal article" date="2018" name="PLoS Genet.">
        <title>Population sequencing reveals clonal diversity and ancestral inbreeding in the grapevine cultivar Chardonnay.</title>
        <authorList>
            <person name="Roach M.J."/>
            <person name="Johnson D.L."/>
            <person name="Bohlmann J."/>
            <person name="van Vuuren H.J."/>
            <person name="Jones S.J."/>
            <person name="Pretorius I.S."/>
            <person name="Schmidt S.A."/>
            <person name="Borneman A.R."/>
        </authorList>
    </citation>
    <scope>NUCLEOTIDE SEQUENCE [LARGE SCALE GENOMIC DNA]</scope>
    <source>
        <strain evidence="2">cv. Chardonnay</strain>
        <tissue evidence="1">Leaf</tissue>
    </source>
</reference>
<dbReference type="EMBL" id="QGNW01000176">
    <property type="protein sequence ID" value="RVW88134.1"/>
    <property type="molecule type" value="Genomic_DNA"/>
</dbReference>
<evidence type="ECO:0000313" key="2">
    <source>
        <dbReference type="Proteomes" id="UP000288805"/>
    </source>
</evidence>